<reference evidence="4 5" key="1">
    <citation type="submission" date="2024-02" db="UniProtKB">
        <authorList>
            <consortium name="WormBaseParasite"/>
        </authorList>
    </citation>
    <scope>IDENTIFICATION</scope>
</reference>
<accession>A0AAF3J881</accession>
<dbReference type="PANTHER" id="PTHR21749:SF4">
    <property type="entry name" value="PRION-LIKE-(Q_N-RICH)-DOMAIN-BEARING PROTEIN"/>
    <property type="match status" value="1"/>
</dbReference>
<dbReference type="PANTHER" id="PTHR21749">
    <property type="entry name" value="PRION-LIKE- Q/N-RICH -DOMAIN-BEARING PROTEIN PROTEIN 24"/>
    <property type="match status" value="1"/>
</dbReference>
<feature type="region of interest" description="Disordered" evidence="1">
    <location>
        <begin position="106"/>
        <end position="236"/>
    </location>
</feature>
<feature type="compositionally biased region" description="Low complexity" evidence="1">
    <location>
        <begin position="106"/>
        <end position="142"/>
    </location>
</feature>
<evidence type="ECO:0000313" key="4">
    <source>
        <dbReference type="WBParaSite" id="MBELARI_LOCUS2558"/>
    </source>
</evidence>
<dbReference type="AlphaFoldDB" id="A0AAF3J881"/>
<name>A0AAF3J881_9BILA</name>
<keyword evidence="2" id="KW-0732">Signal</keyword>
<evidence type="ECO:0000256" key="2">
    <source>
        <dbReference type="SAM" id="SignalP"/>
    </source>
</evidence>
<dbReference type="WBParaSite" id="MBELARI_LOCUS5151">
    <property type="protein sequence ID" value="MBELARI_LOCUS5151"/>
    <property type="gene ID" value="MBELARI_LOCUS5151"/>
</dbReference>
<sequence length="236" mass="25756">MLRFILLFAFSTVVTGLTCYNGLKFISGGSVGQSTEECSGSGDYCYNMSASAVVMIDVMKAGCSKWRCMLAQDTCIRTSFQGIPVSLCCCSTDRCNVGEYSGQNFNTNNNNNNNNNNWNNNQDNQGGFGNNNNQDSNGFSDSRGSQQRRPSHSREDVEKAFKMGIDSPTQEPMTRGDRHGSRGGNDNAGDEETFERIDVRYTTQRPKTGGSGKFSSVAKGGELTNRRESTGGEIEI</sequence>
<feature type="signal peptide" evidence="2">
    <location>
        <begin position="1"/>
        <end position="16"/>
    </location>
</feature>
<dbReference type="Proteomes" id="UP000887575">
    <property type="component" value="Unassembled WGS sequence"/>
</dbReference>
<keyword evidence="3" id="KW-1185">Reference proteome</keyword>
<evidence type="ECO:0000313" key="5">
    <source>
        <dbReference type="WBParaSite" id="MBELARI_LOCUS5151"/>
    </source>
</evidence>
<evidence type="ECO:0000256" key="1">
    <source>
        <dbReference type="SAM" id="MobiDB-lite"/>
    </source>
</evidence>
<proteinExistence type="predicted"/>
<protein>
    <submittedName>
        <fullName evidence="4 5">Uncharacterized protein</fullName>
    </submittedName>
</protein>
<evidence type="ECO:0000313" key="3">
    <source>
        <dbReference type="Proteomes" id="UP000887575"/>
    </source>
</evidence>
<feature type="compositionally biased region" description="Basic and acidic residues" evidence="1">
    <location>
        <begin position="152"/>
        <end position="161"/>
    </location>
</feature>
<dbReference type="InterPro" id="IPR045860">
    <property type="entry name" value="Snake_toxin-like_sf"/>
</dbReference>
<dbReference type="WBParaSite" id="MBELARI_LOCUS2558">
    <property type="protein sequence ID" value="MBELARI_LOCUS2558"/>
    <property type="gene ID" value="MBELARI_LOCUS2558"/>
</dbReference>
<feature type="chain" id="PRO_5041856458" evidence="2">
    <location>
        <begin position="17"/>
        <end position="236"/>
    </location>
</feature>
<organism evidence="3 4">
    <name type="scientific">Mesorhabditis belari</name>
    <dbReference type="NCBI Taxonomy" id="2138241"/>
    <lineage>
        <taxon>Eukaryota</taxon>
        <taxon>Metazoa</taxon>
        <taxon>Ecdysozoa</taxon>
        <taxon>Nematoda</taxon>
        <taxon>Chromadorea</taxon>
        <taxon>Rhabditida</taxon>
        <taxon>Rhabditina</taxon>
        <taxon>Rhabditomorpha</taxon>
        <taxon>Rhabditoidea</taxon>
        <taxon>Rhabditidae</taxon>
        <taxon>Mesorhabditinae</taxon>
        <taxon>Mesorhabditis</taxon>
    </lineage>
</organism>
<dbReference type="SUPFAM" id="SSF57302">
    <property type="entry name" value="Snake toxin-like"/>
    <property type="match status" value="1"/>
</dbReference>